<protein>
    <submittedName>
        <fullName evidence="3">Uncharacterized protein</fullName>
    </submittedName>
</protein>
<organism evidence="3 4">
    <name type="scientific">Actinomadura rudentiformis</name>
    <dbReference type="NCBI Taxonomy" id="359158"/>
    <lineage>
        <taxon>Bacteria</taxon>
        <taxon>Bacillati</taxon>
        <taxon>Actinomycetota</taxon>
        <taxon>Actinomycetes</taxon>
        <taxon>Streptosporangiales</taxon>
        <taxon>Thermomonosporaceae</taxon>
        <taxon>Actinomadura</taxon>
    </lineage>
</organism>
<dbReference type="AlphaFoldDB" id="A0A6H9Z4W3"/>
<evidence type="ECO:0000256" key="1">
    <source>
        <dbReference type="SAM" id="MobiDB-lite"/>
    </source>
</evidence>
<gene>
    <name evidence="3" type="ORF">F8566_08570</name>
</gene>
<sequence length="74" mass="7842">MAVPPTPSVLTGPDGHQMTLISPSGSEEKQDTSWAVVLGLVLVGEVALLWGVACLGVLRRRLAARRPGSARRRP</sequence>
<dbReference type="Proteomes" id="UP000468735">
    <property type="component" value="Unassembled WGS sequence"/>
</dbReference>
<dbReference type="EMBL" id="WBMT01000003">
    <property type="protein sequence ID" value="KAB2350991.1"/>
    <property type="molecule type" value="Genomic_DNA"/>
</dbReference>
<feature type="region of interest" description="Disordered" evidence="1">
    <location>
        <begin position="1"/>
        <end position="29"/>
    </location>
</feature>
<name>A0A6H9Z4W3_9ACTN</name>
<accession>A0A6H9Z4W3</accession>
<keyword evidence="2" id="KW-0812">Transmembrane</keyword>
<evidence type="ECO:0000313" key="4">
    <source>
        <dbReference type="Proteomes" id="UP000468735"/>
    </source>
</evidence>
<comment type="caution">
    <text evidence="3">The sequence shown here is derived from an EMBL/GenBank/DDBJ whole genome shotgun (WGS) entry which is preliminary data.</text>
</comment>
<evidence type="ECO:0000313" key="3">
    <source>
        <dbReference type="EMBL" id="KAB2350991.1"/>
    </source>
</evidence>
<keyword evidence="2" id="KW-0472">Membrane</keyword>
<dbReference type="RefSeq" id="WP_151559389.1">
    <property type="nucleotide sequence ID" value="NZ_WBMT01000003.1"/>
</dbReference>
<reference evidence="3 4" key="1">
    <citation type="submission" date="2019-09" db="EMBL/GenBank/DDBJ databases">
        <title>Actinomadura physcomitrii sp. nov., a novel actinomycete isolated from moss [Physcomitrium sphaericum (Ludw) Fuernr].</title>
        <authorList>
            <person name="Zhuang X."/>
            <person name="Liu C."/>
        </authorList>
    </citation>
    <scope>NUCLEOTIDE SEQUENCE [LARGE SCALE GENOMIC DNA]</scope>
    <source>
        <strain evidence="3 4">HMC1</strain>
    </source>
</reference>
<keyword evidence="4" id="KW-1185">Reference proteome</keyword>
<proteinExistence type="predicted"/>
<evidence type="ECO:0000256" key="2">
    <source>
        <dbReference type="SAM" id="Phobius"/>
    </source>
</evidence>
<keyword evidence="2" id="KW-1133">Transmembrane helix</keyword>
<feature type="transmembrane region" description="Helical" evidence="2">
    <location>
        <begin position="34"/>
        <end position="58"/>
    </location>
</feature>